<reference evidence="3" key="1">
    <citation type="submission" date="2021-05" db="EMBL/GenBank/DDBJ databases">
        <title>Whole genome sequence of Curtobacterium flaccumfaciens pv. flaccumfaciens strain CFBP 3417.</title>
        <authorList>
            <person name="Osdaghi E."/>
            <person name="Taghouti G."/>
            <person name="Portier P."/>
            <person name="Fazliarab A."/>
            <person name="Taghavi S.M."/>
            <person name="Briand M."/>
            <person name="Le-Saux M."/>
            <person name="Jacques M.-A."/>
        </authorList>
    </citation>
    <scope>NUCLEOTIDE SEQUENCE</scope>
    <source>
        <strain evidence="3">CFBP 3417</strain>
    </source>
</reference>
<dbReference type="SUPFAM" id="SSF53474">
    <property type="entry name" value="alpha/beta-Hydrolases"/>
    <property type="match status" value="1"/>
</dbReference>
<dbReference type="Proteomes" id="UP000709437">
    <property type="component" value="Unassembled WGS sequence"/>
</dbReference>
<dbReference type="Gene3D" id="2.60.40.2030">
    <property type="match status" value="1"/>
</dbReference>
<dbReference type="SUPFAM" id="SSF141072">
    <property type="entry name" value="CalX-like"/>
    <property type="match status" value="1"/>
</dbReference>
<sequence>MNRSPRRRSTIALQIACSTLIAGALAVSGTIAALPATAAPGDGPTAATGTTTITTAGTPVAQGDDWTVTPTDGGYTVVLTLAEPLPIRAAAPVLLVDGTDIGVAQTSLDQRQLTVTTTDPTVADARSVELGWSGATDLQGNRQSATAPQTVAPREAPAPLTDDPAAAGQYAVTRADYDLGNEAETIKGFGRKGEMRAAVFVPEDAPGKRPVVVFLHGRHEACVGGTENPRAWPCGKGQTDIPSYLGYNAVATALASHGNVVVSISANAINALDGSYSDDGGAVARGQLVLDHLSLLQRADAGQEPRLSPLLTGKLDLQHVGLMGHSRGGDGVVRAALLNMQRTSPFGIRAVLPLAPTDFGRMTLPDTNTAVVLPYCDGDVSDLQGQHFYDDSRTAFGDDVLRSSVLVMGANHNFFNTTWTPGKYAKASSDDWYDESDAVCGAKAKHTTRLSSDQQYAVGTSLISGFFRLTLDGEQQFLPMFDGTDRQPAALGAADIRVTASQPGASRRDLALFDTTNPAITTTGALTAKTCASTDNLPAKQTLPACVSITSNAPDYTPAFLASSVPATPALHVTPTKAATGGQVHVPVAPTAGDFTGFQALSLRLTPDDTATTNADVSISLRDATGAVATRRVSDTSRAGQLLPGTRTAPRKTILQQARIPLDAFTGIDLASVREVTIDVPQKNSGMLLSDLSLLPAATLGTPVVTNRPTARIADRFVDEGRTRTVVRAAVVLSRPAEQATTVSFDLDQASDNRIRPAMQAVTFQPGEVCRAVAVSVNGDRTPSFSRTADYPMTLSNTRGGSVIGDSIGTMRIREDDGVRAVNGRVTASAPAVGTPGDACAEAQATSTPIAVTPASSRKGAKVAISATGFRAGESVTVSIDGGRATRTTANAAGKVRLKVTKTVAALAPGTHVVHARGYGSDQRARGTFTTTK</sequence>
<gene>
    <name evidence="3" type="ORF">KK103_17665</name>
</gene>
<evidence type="ECO:0000313" key="4">
    <source>
        <dbReference type="Proteomes" id="UP000709437"/>
    </source>
</evidence>
<keyword evidence="2" id="KW-0732">Signal</keyword>
<feature type="chain" id="PRO_5040457766" description="Bacterial Ig-like domain-containing protein" evidence="2">
    <location>
        <begin position="39"/>
        <end position="933"/>
    </location>
</feature>
<proteinExistence type="predicted"/>
<feature type="compositionally biased region" description="Polar residues" evidence="1">
    <location>
        <begin position="136"/>
        <end position="149"/>
    </location>
</feature>
<dbReference type="EMBL" id="JAHEWX010000038">
    <property type="protein sequence ID" value="MBT1543594.1"/>
    <property type="molecule type" value="Genomic_DNA"/>
</dbReference>
<evidence type="ECO:0000256" key="1">
    <source>
        <dbReference type="SAM" id="MobiDB-lite"/>
    </source>
</evidence>
<dbReference type="Gene3D" id="3.40.50.1820">
    <property type="entry name" value="alpha/beta hydrolase"/>
    <property type="match status" value="1"/>
</dbReference>
<dbReference type="InterPro" id="IPR038081">
    <property type="entry name" value="CalX-like_sf"/>
</dbReference>
<dbReference type="InterPro" id="IPR029058">
    <property type="entry name" value="AB_hydrolase_fold"/>
</dbReference>
<evidence type="ECO:0008006" key="5">
    <source>
        <dbReference type="Google" id="ProtNLM"/>
    </source>
</evidence>
<evidence type="ECO:0000313" key="3">
    <source>
        <dbReference type="EMBL" id="MBT1543594.1"/>
    </source>
</evidence>
<comment type="caution">
    <text evidence="3">The sequence shown here is derived from an EMBL/GenBank/DDBJ whole genome shotgun (WGS) entry which is preliminary data.</text>
</comment>
<accession>A0A9Q2ZSR3</accession>
<organism evidence="3 4">
    <name type="scientific">Curtobacterium flaccumfaciens pv. flaccumfaciens</name>
    <dbReference type="NCBI Taxonomy" id="138532"/>
    <lineage>
        <taxon>Bacteria</taxon>
        <taxon>Bacillati</taxon>
        <taxon>Actinomycetota</taxon>
        <taxon>Actinomycetes</taxon>
        <taxon>Micrococcales</taxon>
        <taxon>Microbacteriaceae</taxon>
        <taxon>Curtobacterium</taxon>
    </lineage>
</organism>
<name>A0A9Q2ZSR3_9MICO</name>
<feature type="region of interest" description="Disordered" evidence="1">
    <location>
        <begin position="133"/>
        <end position="165"/>
    </location>
</feature>
<evidence type="ECO:0000256" key="2">
    <source>
        <dbReference type="SAM" id="SignalP"/>
    </source>
</evidence>
<dbReference type="RefSeq" id="WP_214563717.1">
    <property type="nucleotide sequence ID" value="NZ_JAHEWX010000038.1"/>
</dbReference>
<feature type="signal peptide" evidence="2">
    <location>
        <begin position="1"/>
        <end position="38"/>
    </location>
</feature>
<protein>
    <recommendedName>
        <fullName evidence="5">Bacterial Ig-like domain-containing protein</fullName>
    </recommendedName>
</protein>
<dbReference type="AlphaFoldDB" id="A0A9Q2ZSR3"/>